<feature type="region of interest" description="Disordered" evidence="1">
    <location>
        <begin position="35"/>
        <end position="211"/>
    </location>
</feature>
<accession>A0AAD4N6S1</accession>
<comment type="caution">
    <text evidence="3">The sequence shown here is derived from an EMBL/GenBank/DDBJ whole genome shotgun (WGS) entry which is preliminary data.</text>
</comment>
<evidence type="ECO:0000256" key="2">
    <source>
        <dbReference type="SAM" id="SignalP"/>
    </source>
</evidence>
<feature type="compositionally biased region" description="Basic residues" evidence="1">
    <location>
        <begin position="400"/>
        <end position="409"/>
    </location>
</feature>
<keyword evidence="2" id="KW-0732">Signal</keyword>
<gene>
    <name evidence="3" type="ORF">DdX_05985</name>
</gene>
<evidence type="ECO:0000256" key="1">
    <source>
        <dbReference type="SAM" id="MobiDB-lite"/>
    </source>
</evidence>
<feature type="chain" id="PRO_5041960048" evidence="2">
    <location>
        <begin position="20"/>
        <end position="460"/>
    </location>
</feature>
<feature type="signal peptide" evidence="2">
    <location>
        <begin position="1"/>
        <end position="19"/>
    </location>
</feature>
<protein>
    <submittedName>
        <fullName evidence="3">Uncharacterized protein</fullName>
    </submittedName>
</protein>
<keyword evidence="4" id="KW-1185">Reference proteome</keyword>
<proteinExistence type="predicted"/>
<evidence type="ECO:0000313" key="3">
    <source>
        <dbReference type="EMBL" id="KAI1718874.1"/>
    </source>
</evidence>
<feature type="region of interest" description="Disordered" evidence="1">
    <location>
        <begin position="372"/>
        <end position="460"/>
    </location>
</feature>
<dbReference type="AlphaFoldDB" id="A0AAD4N6S1"/>
<dbReference type="Proteomes" id="UP001201812">
    <property type="component" value="Unassembled WGS sequence"/>
</dbReference>
<organism evidence="3 4">
    <name type="scientific">Ditylenchus destructor</name>
    <dbReference type="NCBI Taxonomy" id="166010"/>
    <lineage>
        <taxon>Eukaryota</taxon>
        <taxon>Metazoa</taxon>
        <taxon>Ecdysozoa</taxon>
        <taxon>Nematoda</taxon>
        <taxon>Chromadorea</taxon>
        <taxon>Rhabditida</taxon>
        <taxon>Tylenchina</taxon>
        <taxon>Tylenchomorpha</taxon>
        <taxon>Sphaerularioidea</taxon>
        <taxon>Anguinidae</taxon>
        <taxon>Anguininae</taxon>
        <taxon>Ditylenchus</taxon>
    </lineage>
</organism>
<sequence>MYILTKSIFLVALVAFSKAHPGWNYPSLAGQRLRGESGFPAFPPQGEVDSSEPMSQTEQQDGGDAENQEQQFVPNTGFFGEGIGPLISSDESDQPGEDSSPTGQHVARDNVKQGEERNGSDEELLENSLHPDKYPPEIDPEIKAKEPNEDNPFTRPRILGGHTDPFEMEEGHRPPSPTSSEELEPLPIVLPPPESSSSSEEPEEFPPRHHRHRFPWRHHRLGPWRRHNHGLWDEGFFMGPPPPPFGMFGMDFMPPMIGMPAPSPQIATPIIIQTAAAPAPPPPPPPQSQVIVLAGGSGSGALGGMLGLPQPFQATPIFPSPVIMGPPPPFFGGPDPGMFDMQVIEIDDDDDYDMGGLADFGMQESGERGRLQGLEDARPPFPFSGHHEGWRGRGRERRGGHGRRDRRFGRGFGQGQRNEEAGATGSGQLESGGSGPPPFMPKMTGSRGAPVMPQHHQRKR</sequence>
<dbReference type="EMBL" id="JAKKPZ010000007">
    <property type="protein sequence ID" value="KAI1718874.1"/>
    <property type="molecule type" value="Genomic_DNA"/>
</dbReference>
<feature type="compositionally biased region" description="Basic and acidic residues" evidence="1">
    <location>
        <begin position="106"/>
        <end position="120"/>
    </location>
</feature>
<feature type="compositionally biased region" description="Basic and acidic residues" evidence="1">
    <location>
        <begin position="385"/>
        <end position="399"/>
    </location>
</feature>
<evidence type="ECO:0000313" key="4">
    <source>
        <dbReference type="Proteomes" id="UP001201812"/>
    </source>
</evidence>
<reference evidence="3" key="1">
    <citation type="submission" date="2022-01" db="EMBL/GenBank/DDBJ databases">
        <title>Genome Sequence Resource for Two Populations of Ditylenchus destructor, the Migratory Endoparasitic Phytonematode.</title>
        <authorList>
            <person name="Zhang H."/>
            <person name="Lin R."/>
            <person name="Xie B."/>
        </authorList>
    </citation>
    <scope>NUCLEOTIDE SEQUENCE</scope>
    <source>
        <strain evidence="3">BazhouSP</strain>
    </source>
</reference>
<feature type="compositionally biased region" description="Basic and acidic residues" evidence="1">
    <location>
        <begin position="129"/>
        <end position="148"/>
    </location>
</feature>
<name>A0AAD4N6S1_9BILA</name>